<dbReference type="NCBIfam" id="TIGR00090">
    <property type="entry name" value="rsfS_iojap_ybeB"/>
    <property type="match status" value="1"/>
</dbReference>
<reference evidence="3 4" key="1">
    <citation type="submission" date="2020-08" db="EMBL/GenBank/DDBJ databases">
        <title>Genomic Encyclopedia of Type Strains, Phase IV (KMG-IV): sequencing the most valuable type-strain genomes for metagenomic binning, comparative biology and taxonomic classification.</title>
        <authorList>
            <person name="Goeker M."/>
        </authorList>
    </citation>
    <scope>NUCLEOTIDE SEQUENCE [LARGE SCALE GENOMIC DNA]</scope>
    <source>
        <strain evidence="3 4">DSM 22548</strain>
    </source>
</reference>
<dbReference type="Gene3D" id="3.30.460.10">
    <property type="entry name" value="Beta Polymerase, domain 2"/>
    <property type="match status" value="1"/>
</dbReference>
<dbReference type="GO" id="GO:0017148">
    <property type="term" value="P:negative regulation of translation"/>
    <property type="evidence" value="ECO:0007669"/>
    <property type="project" value="UniProtKB-UniRule"/>
</dbReference>
<keyword evidence="2" id="KW-0963">Cytoplasm</keyword>
<dbReference type="InterPro" id="IPR004394">
    <property type="entry name" value="Iojap/RsfS/C7orf30"/>
</dbReference>
<dbReference type="GO" id="GO:0005737">
    <property type="term" value="C:cytoplasm"/>
    <property type="evidence" value="ECO:0007669"/>
    <property type="project" value="UniProtKB-SubCell"/>
</dbReference>
<comment type="subcellular location">
    <subcellularLocation>
        <location evidence="2">Cytoplasm</location>
    </subcellularLocation>
</comment>
<comment type="caution">
    <text evidence="3">The sequence shown here is derived from an EMBL/GenBank/DDBJ whole genome shotgun (WGS) entry which is preliminary data.</text>
</comment>
<organism evidence="3 4">
    <name type="scientific">Alloprevotella rava</name>
    <dbReference type="NCBI Taxonomy" id="671218"/>
    <lineage>
        <taxon>Bacteria</taxon>
        <taxon>Pseudomonadati</taxon>
        <taxon>Bacteroidota</taxon>
        <taxon>Bacteroidia</taxon>
        <taxon>Bacteroidales</taxon>
        <taxon>Prevotellaceae</taxon>
        <taxon>Alloprevotella</taxon>
    </lineage>
</organism>
<proteinExistence type="inferred from homology"/>
<keyword evidence="2" id="KW-0810">Translation regulation</keyword>
<dbReference type="GO" id="GO:0042256">
    <property type="term" value="P:cytosolic ribosome assembly"/>
    <property type="evidence" value="ECO:0007669"/>
    <property type="project" value="UniProtKB-UniRule"/>
</dbReference>
<dbReference type="PANTHER" id="PTHR21043:SF0">
    <property type="entry name" value="MITOCHONDRIAL ASSEMBLY OF RIBOSOMAL LARGE SUBUNIT PROTEIN 1"/>
    <property type="match status" value="1"/>
</dbReference>
<comment type="function">
    <text evidence="2">Functions as a ribosomal silencing factor. Interacts with ribosomal protein uL14 (rplN), blocking formation of intersubunit bridge B8. Prevents association of the 30S and 50S ribosomal subunits and the formation of functional ribosomes, thus repressing translation.</text>
</comment>
<keyword evidence="2" id="KW-0678">Repressor</keyword>
<dbReference type="RefSeq" id="WP_183693834.1">
    <property type="nucleotide sequence ID" value="NZ_JACICA010000001.1"/>
</dbReference>
<accession>A0A7W5YF30</accession>
<name>A0A7W5YF30_9BACT</name>
<evidence type="ECO:0000256" key="1">
    <source>
        <dbReference type="ARBA" id="ARBA00010574"/>
    </source>
</evidence>
<comment type="subunit">
    <text evidence="2">Interacts with ribosomal protein uL14 (rplN).</text>
</comment>
<dbReference type="Pfam" id="PF02410">
    <property type="entry name" value="RsfS"/>
    <property type="match status" value="1"/>
</dbReference>
<dbReference type="GO" id="GO:0043023">
    <property type="term" value="F:ribosomal large subunit binding"/>
    <property type="evidence" value="ECO:0007669"/>
    <property type="project" value="TreeGrafter"/>
</dbReference>
<dbReference type="PANTHER" id="PTHR21043">
    <property type="entry name" value="IOJAP SUPERFAMILY ORTHOLOG"/>
    <property type="match status" value="1"/>
</dbReference>
<dbReference type="Proteomes" id="UP000541425">
    <property type="component" value="Unassembled WGS sequence"/>
</dbReference>
<dbReference type="GO" id="GO:0090071">
    <property type="term" value="P:negative regulation of ribosome biogenesis"/>
    <property type="evidence" value="ECO:0007669"/>
    <property type="project" value="UniProtKB-UniRule"/>
</dbReference>
<dbReference type="AlphaFoldDB" id="A0A7W5YF30"/>
<dbReference type="SUPFAM" id="SSF81301">
    <property type="entry name" value="Nucleotidyltransferase"/>
    <property type="match status" value="1"/>
</dbReference>
<comment type="similarity">
    <text evidence="1 2">Belongs to the Iojap/RsfS family.</text>
</comment>
<dbReference type="EMBL" id="JACICA010000001">
    <property type="protein sequence ID" value="MBB3701786.1"/>
    <property type="molecule type" value="Genomic_DNA"/>
</dbReference>
<dbReference type="InterPro" id="IPR043519">
    <property type="entry name" value="NT_sf"/>
</dbReference>
<evidence type="ECO:0000256" key="2">
    <source>
        <dbReference type="HAMAP-Rule" id="MF_01477"/>
    </source>
</evidence>
<sequence length="119" mass="13197">MTETTQLVDSIVRGIQEKKGFDIITANLTSIGTAPAQYFVICTGNNPQQVEAIAESVADTSRKEMGEKPASVQGEQQAEWIALDYGTVMVHVFVPSARQYYDLENLWEDSELTEIPNLD</sequence>
<evidence type="ECO:0000313" key="3">
    <source>
        <dbReference type="EMBL" id="MBB3701786.1"/>
    </source>
</evidence>
<evidence type="ECO:0000313" key="4">
    <source>
        <dbReference type="Proteomes" id="UP000541425"/>
    </source>
</evidence>
<protein>
    <recommendedName>
        <fullName evidence="2">Ribosomal silencing factor RsfS</fullName>
    </recommendedName>
</protein>
<dbReference type="HAMAP" id="MF_01477">
    <property type="entry name" value="Iojap_RsfS"/>
    <property type="match status" value="1"/>
</dbReference>
<gene>
    <name evidence="2" type="primary">rsfS</name>
    <name evidence="3" type="ORF">FHS60_000228</name>
</gene>